<reference evidence="3 4" key="1">
    <citation type="journal article" date="2016" name="MBio">
        <title>Lateral Gene Transfer in a Heavy Metal-Contaminated-Groundwater Microbial Community.</title>
        <authorList>
            <person name="Hemme C.L."/>
            <person name="Green S.J."/>
            <person name="Rishishwar L."/>
            <person name="Prakash O."/>
            <person name="Pettenato A."/>
            <person name="Chakraborty R."/>
            <person name="Deutschbauer A.M."/>
            <person name="Van Nostrand J.D."/>
            <person name="Wu L."/>
            <person name="He Z."/>
            <person name="Jordan I.K."/>
            <person name="Hazen T.C."/>
            <person name="Arkin A.P."/>
            <person name="Kostka J.E."/>
            <person name="Zhou J."/>
        </authorList>
    </citation>
    <scope>NUCLEOTIDE SEQUENCE [LARGE SCALE GENOMIC DNA]</scope>
    <source>
        <strain evidence="3 4">FW104-T7</strain>
    </source>
</reference>
<keyword evidence="4" id="KW-1185">Reference proteome</keyword>
<evidence type="ECO:0000256" key="2">
    <source>
        <dbReference type="SAM" id="SignalP"/>
    </source>
</evidence>
<comment type="caution">
    <text evidence="3">The sequence shown here is derived from an EMBL/GenBank/DDBJ whole genome shotgun (WGS) entry which is preliminary data.</text>
</comment>
<proteinExistence type="predicted"/>
<feature type="signal peptide" evidence="2">
    <location>
        <begin position="1"/>
        <end position="22"/>
    </location>
</feature>
<evidence type="ECO:0000256" key="1">
    <source>
        <dbReference type="SAM" id="MobiDB-lite"/>
    </source>
</evidence>
<gene>
    <name evidence="3" type="ORF">RHOFW104T7_13935</name>
</gene>
<feature type="compositionally biased region" description="Low complexity" evidence="1">
    <location>
        <begin position="67"/>
        <end position="81"/>
    </location>
</feature>
<accession>A0A154QGT2</accession>
<keyword evidence="2" id="KW-0732">Signal</keyword>
<dbReference type="STRING" id="416169.RHOFW104T7_13935"/>
<dbReference type="RefSeq" id="WP_008437947.1">
    <property type="nucleotide sequence ID" value="NZ_LVJS01000045.1"/>
</dbReference>
<dbReference type="Proteomes" id="UP000076131">
    <property type="component" value="Unassembled WGS sequence"/>
</dbReference>
<dbReference type="AlphaFoldDB" id="A0A154QGT2"/>
<feature type="chain" id="PRO_5007600021" evidence="2">
    <location>
        <begin position="23"/>
        <end position="109"/>
    </location>
</feature>
<evidence type="ECO:0000313" key="3">
    <source>
        <dbReference type="EMBL" id="KZC23415.1"/>
    </source>
</evidence>
<sequence>MRATHWLIGCALCVAGLGGAAATSLDASQDLDSSSHATLDNASSHDASSSNSGGDVLGLNRDCPPAGSNDSTGSSSGNGSTRSGGGSSTPTPARRPHLGWQSLLPGSIQ</sequence>
<feature type="compositionally biased region" description="Low complexity" evidence="1">
    <location>
        <begin position="26"/>
        <end position="54"/>
    </location>
</feature>
<dbReference type="EMBL" id="LVJS01000045">
    <property type="protein sequence ID" value="KZC23415.1"/>
    <property type="molecule type" value="Genomic_DNA"/>
</dbReference>
<name>A0A154QGT2_9GAMM</name>
<feature type="region of interest" description="Disordered" evidence="1">
    <location>
        <begin position="26"/>
        <end position="109"/>
    </location>
</feature>
<protein>
    <submittedName>
        <fullName evidence="3">Uncharacterized protein</fullName>
    </submittedName>
</protein>
<evidence type="ECO:0000313" key="4">
    <source>
        <dbReference type="Proteomes" id="UP000076131"/>
    </source>
</evidence>
<organism evidence="3 4">
    <name type="scientific">Rhodanobacter thiooxydans</name>
    <dbReference type="NCBI Taxonomy" id="416169"/>
    <lineage>
        <taxon>Bacteria</taxon>
        <taxon>Pseudomonadati</taxon>
        <taxon>Pseudomonadota</taxon>
        <taxon>Gammaproteobacteria</taxon>
        <taxon>Lysobacterales</taxon>
        <taxon>Rhodanobacteraceae</taxon>
        <taxon>Rhodanobacter</taxon>
    </lineage>
</organism>